<dbReference type="AlphaFoldDB" id="A0A1B0CDG0"/>
<dbReference type="GO" id="GO:0016491">
    <property type="term" value="F:oxidoreductase activity"/>
    <property type="evidence" value="ECO:0007669"/>
    <property type="project" value="UniProtKB-KW"/>
</dbReference>
<organism evidence="5 6">
    <name type="scientific">Lutzomyia longipalpis</name>
    <name type="common">Sand fly</name>
    <dbReference type="NCBI Taxonomy" id="7200"/>
    <lineage>
        <taxon>Eukaryota</taxon>
        <taxon>Metazoa</taxon>
        <taxon>Ecdysozoa</taxon>
        <taxon>Arthropoda</taxon>
        <taxon>Hexapoda</taxon>
        <taxon>Insecta</taxon>
        <taxon>Pterygota</taxon>
        <taxon>Neoptera</taxon>
        <taxon>Endopterygota</taxon>
        <taxon>Diptera</taxon>
        <taxon>Nematocera</taxon>
        <taxon>Psychodoidea</taxon>
        <taxon>Psychodidae</taxon>
        <taxon>Lutzomyia</taxon>
        <taxon>Lutzomyia</taxon>
    </lineage>
</organism>
<evidence type="ECO:0000256" key="1">
    <source>
        <dbReference type="ARBA" id="ARBA00023002"/>
    </source>
</evidence>
<dbReference type="VEuPathDB" id="VectorBase:LLOJ002380"/>
<reference evidence="5" key="3">
    <citation type="submission" date="2020-05" db="UniProtKB">
        <authorList>
            <consortium name="EnsemblMetazoa"/>
        </authorList>
    </citation>
    <scope>IDENTIFICATION</scope>
    <source>
        <strain evidence="5">Jacobina</strain>
    </source>
</reference>
<dbReference type="PRINTS" id="PR00081">
    <property type="entry name" value="GDHRDH"/>
</dbReference>
<dbReference type="VEuPathDB" id="VectorBase:LLONM1_009096"/>
<keyword evidence="1" id="KW-0560">Oxidoreductase</keyword>
<dbReference type="PANTHER" id="PTHR43157">
    <property type="entry name" value="PHOSPHATIDYLINOSITOL-GLYCAN BIOSYNTHESIS CLASS F PROTEIN-RELATED"/>
    <property type="match status" value="1"/>
</dbReference>
<evidence type="ECO:0000256" key="2">
    <source>
        <dbReference type="RuleBase" id="RU000363"/>
    </source>
</evidence>
<evidence type="ECO:0000313" key="6">
    <source>
        <dbReference type="Proteomes" id="UP000092461"/>
    </source>
</evidence>
<accession>A0A1B0CDG0</accession>
<dbReference type="InterPro" id="IPR002347">
    <property type="entry name" value="SDR_fam"/>
</dbReference>
<sequence>LPDRAIKKSRSAQISTVRLLLSIRRCSVAVELFLSLHRLLPWCSRVLWRLNFCFLFPCVCLLKTWPLHQGKLLNLCEKATRGHPTEMLLFLAVYVGPIVVAGISLCILYFMKSSKELPKNWDELVTEAWFQYHGVRGLAEDRINSRYNVVELFKQPGRVAVMTGGNRGIGLKIVEKLLECDMTVVLGVRNVESSRRAIAKEIPEEKSAGKLFLEQLDVGSMDSVRKFAAEIKKKYRKIHILINNAGIMAAPFALTEDGFESQMAINYLGHFLLTHLLLPEIVAAGEADRHSRIVNVSSCVHLMGDIDYENFHGSKSYYGATAYNQSKLAQILFTKHLQGLLVDRKLPVQVHACHPGVVDTDLFIHSSSTVIPWFKKALFKNPEQGSRTVVYAAISPKLEGKGGSYLSNCRLHRTHPMAKDPAACEKLFDYTKELLKIGDFGLPQ</sequence>
<dbReference type="Gene3D" id="3.40.50.720">
    <property type="entry name" value="NAD(P)-binding Rossmann-like Domain"/>
    <property type="match status" value="1"/>
</dbReference>
<keyword evidence="3" id="KW-0812">Transmembrane</keyword>
<reference evidence="4" key="2">
    <citation type="journal article" date="2020" name="BMC">
        <title>Leishmania infection induces a limited differential gene expression in the sand fly midgut.</title>
        <authorList>
            <person name="Coutinho-Abreu I.V."/>
            <person name="Serafim T.D."/>
            <person name="Meneses C."/>
            <person name="Kamhawi S."/>
            <person name="Oliveira F."/>
            <person name="Valenzuela J.G."/>
        </authorList>
    </citation>
    <scope>NUCLEOTIDE SEQUENCE</scope>
    <source>
        <strain evidence="4">Jacobina</strain>
        <tissue evidence="4">Midgut</tissue>
    </source>
</reference>
<dbReference type="PRINTS" id="PR00080">
    <property type="entry name" value="SDRFAMILY"/>
</dbReference>
<reference evidence="6" key="1">
    <citation type="submission" date="2012-05" db="EMBL/GenBank/DDBJ databases">
        <title>Whole Genome Assembly of Lutzomyia longipalpis.</title>
        <authorList>
            <person name="Richards S."/>
            <person name="Qu C."/>
            <person name="Dillon R."/>
            <person name="Worley K."/>
            <person name="Scherer S."/>
            <person name="Batterton M."/>
            <person name="Taylor A."/>
            <person name="Hawes A."/>
            <person name="Hernandez B."/>
            <person name="Kovar C."/>
            <person name="Mandapat C."/>
            <person name="Pham C."/>
            <person name="Qu C."/>
            <person name="Jing C."/>
            <person name="Bess C."/>
            <person name="Bandaranaike D."/>
            <person name="Ngo D."/>
            <person name="Ongeri F."/>
            <person name="Arias F."/>
            <person name="Lara F."/>
            <person name="Weissenberger G."/>
            <person name="Kamau G."/>
            <person name="Han H."/>
            <person name="Shen H."/>
            <person name="Dinh H."/>
            <person name="Khalil I."/>
            <person name="Jones J."/>
            <person name="Shafer J."/>
            <person name="Jayaseelan J."/>
            <person name="Quiroz J."/>
            <person name="Blankenburg K."/>
            <person name="Nguyen L."/>
            <person name="Jackson L."/>
            <person name="Francisco L."/>
            <person name="Tang L.-Y."/>
            <person name="Pu L.-L."/>
            <person name="Perales L."/>
            <person name="Lorensuhewa L."/>
            <person name="Munidasa M."/>
            <person name="Coyle M."/>
            <person name="Taylor M."/>
            <person name="Puazo M."/>
            <person name="Firestine M."/>
            <person name="Scheel M."/>
            <person name="Javaid M."/>
            <person name="Wang M."/>
            <person name="Li M."/>
            <person name="Tabassum N."/>
            <person name="Saada N."/>
            <person name="Osuji N."/>
            <person name="Aqrawi P."/>
            <person name="Fu Q."/>
            <person name="Thornton R."/>
            <person name="Raj R."/>
            <person name="Goodspeed R."/>
            <person name="Mata R."/>
            <person name="Najjar R."/>
            <person name="Gubbala S."/>
            <person name="Lee S."/>
            <person name="Denson S."/>
            <person name="Patil S."/>
            <person name="Macmil S."/>
            <person name="Qi S."/>
            <person name="Matskevitch T."/>
            <person name="Palculict T."/>
            <person name="Mathew T."/>
            <person name="Vee V."/>
            <person name="Velamala V."/>
            <person name="Korchina V."/>
            <person name="Cai W."/>
            <person name="Liu W."/>
            <person name="Dai W."/>
            <person name="Zou X."/>
            <person name="Zhu Y."/>
            <person name="Zhang Y."/>
            <person name="Wu Y.-Q."/>
            <person name="Xin Y."/>
            <person name="Nazarath L."/>
            <person name="Kovar C."/>
            <person name="Han Y."/>
            <person name="Muzny D."/>
            <person name="Gibbs R."/>
        </authorList>
    </citation>
    <scope>NUCLEOTIDE SEQUENCE [LARGE SCALE GENOMIC DNA]</scope>
    <source>
        <strain evidence="6">Jacobina</strain>
    </source>
</reference>
<feature type="transmembrane region" description="Helical" evidence="3">
    <location>
        <begin position="87"/>
        <end position="110"/>
    </location>
</feature>
<dbReference type="InterPro" id="IPR036291">
    <property type="entry name" value="NAD(P)-bd_dom_sf"/>
</dbReference>
<dbReference type="CDD" id="cd05327">
    <property type="entry name" value="retinol-DH_like_SDR_c_like"/>
    <property type="match status" value="1"/>
</dbReference>
<dbReference type="PANTHER" id="PTHR43157:SF31">
    <property type="entry name" value="PHOSPHATIDYLINOSITOL-GLYCAN BIOSYNTHESIS CLASS F PROTEIN"/>
    <property type="match status" value="1"/>
</dbReference>
<protein>
    <submittedName>
        <fullName evidence="4">Putative dehydrogenase with different specificities related to short-chain alcohol dehydrogenase</fullName>
    </submittedName>
</protein>
<evidence type="ECO:0000256" key="3">
    <source>
        <dbReference type="SAM" id="Phobius"/>
    </source>
</evidence>
<proteinExistence type="inferred from homology"/>
<dbReference type="EMBL" id="AJWK01007802">
    <property type="status" value="NOT_ANNOTATED_CDS"/>
    <property type="molecule type" value="Genomic_DNA"/>
</dbReference>
<keyword evidence="3" id="KW-0472">Membrane</keyword>
<evidence type="ECO:0000313" key="5">
    <source>
        <dbReference type="EnsemblMetazoa" id="LLOJ002380-PA"/>
    </source>
</evidence>
<dbReference type="Pfam" id="PF00106">
    <property type="entry name" value="adh_short"/>
    <property type="match status" value="1"/>
</dbReference>
<dbReference type="EMBL" id="GITU01002348">
    <property type="protein sequence ID" value="MBC1171051.1"/>
    <property type="molecule type" value="Transcribed_RNA"/>
</dbReference>
<comment type="similarity">
    <text evidence="2">Belongs to the short-chain dehydrogenases/reductases (SDR) family.</text>
</comment>
<dbReference type="Proteomes" id="UP000092461">
    <property type="component" value="Unassembled WGS sequence"/>
</dbReference>
<name>A0A1B0CDG0_LUTLO</name>
<dbReference type="EnsemblMetazoa" id="LLOJ002380-RA">
    <property type="protein sequence ID" value="LLOJ002380-PA"/>
    <property type="gene ID" value="LLOJ002380"/>
</dbReference>
<keyword evidence="6" id="KW-1185">Reference proteome</keyword>
<evidence type="ECO:0000313" key="4">
    <source>
        <dbReference type="EMBL" id="MBC1171051.1"/>
    </source>
</evidence>
<dbReference type="SUPFAM" id="SSF51735">
    <property type="entry name" value="NAD(P)-binding Rossmann-fold domains"/>
    <property type="match status" value="1"/>
</dbReference>
<keyword evidence="3" id="KW-1133">Transmembrane helix</keyword>